<dbReference type="InterPro" id="IPR012332">
    <property type="entry name" value="Autotransporter_pectin_lyase_C"/>
</dbReference>
<dbReference type="EMBL" id="MVJN01000008">
    <property type="protein sequence ID" value="RAP35783.1"/>
    <property type="molecule type" value="Genomic_DNA"/>
</dbReference>
<sequence>MFPNTGKVFAAALLFQFPASSLVFAACTPGPVVVCSGVTLTQVGAGPASDNWQVTVEANAILDTGNTPAISLGDMATIIIGENAVVSNFGINNGGGYGAGANTIEFNNQSTLMIGLGALVAANGPQLFSEAVNFIGDGNVLTNYGTIQGGQSSALYFQNVNTGFGQNIVNNFGTITAGANNEIIGQFGTEGVIFSQQTGAVLNGNLTFGDGNDTLNIYTGSIITGTVDGGGGANTLTLNGLGTDTLSGEFTNFGTLIKQDIGTWTLSGSLGNYDNAHVATPLAASVLAGTLILTGNNTNYLGTMTVGPAGILSGAASNLMPLITDNGLVEFNQLVNEIYPGSITGSGGVQKIGPGILTLNGIHSYQGNTLIAQGALVVGDASNPAAALTGTGSVQVSPNTILSGYGLINGVVVNQGILGAGNSLGNLAGNVIGTLTLGSDLINAGLINLAGQLAIGNVLQVNGNYSTGMVPGALTLATFLNAGGPLANQVTDRLLISGNAADNTRVTVIPYLAAPFMSPLPAASTGISLIQVAGSAAQTSFQLLNNELIIPTSPYRFQLNAYGPDSIYGPADPAQNLVGNPGGYWDYRLQSVYMTPSGPVLPNQPVPDSRFAVAPQVPAYISAPQALFSAEFEDISELHRRLGEIRNTMDENSQDHPEFFVRGFGDHLNYSTSRSFAQYGYNFSSRYSAVQFGTNLVKVKDNRGTLRIGVAGILGDLNYKPVAIDGSTDNSTHTETVSGLLTWQAQSGWYWDFIFGGGRFNEHIDTLSRTWLARLTGNNIDVSLETGYPIALNWHQLILEPELQIVYQQLQFHSQSDINQIGIHWEHPRQGIFRGGLRLLRTEDTTNHFITTYLEGNILQGLGGGRIIQISNIGFDTGKFGTMLQLRGGLSGHLTPRLSIYGDIANQQDVTSYGFHGWSYNGGLRYML</sequence>
<evidence type="ECO:0000313" key="5">
    <source>
        <dbReference type="Proteomes" id="UP000249458"/>
    </source>
</evidence>
<dbReference type="Gene3D" id="2.40.128.130">
    <property type="entry name" value="Autotransporter beta-domain"/>
    <property type="match status" value="1"/>
</dbReference>
<organism evidence="4 5">
    <name type="scientific">Legionella quinlivanii</name>
    <dbReference type="NCBI Taxonomy" id="45073"/>
    <lineage>
        <taxon>Bacteria</taxon>
        <taxon>Pseudomonadati</taxon>
        <taxon>Pseudomonadota</taxon>
        <taxon>Gammaproteobacteria</taxon>
        <taxon>Legionellales</taxon>
        <taxon>Legionellaceae</taxon>
        <taxon>Legionella</taxon>
    </lineage>
</organism>
<dbReference type="SUPFAM" id="SSF51126">
    <property type="entry name" value="Pectin lyase-like"/>
    <property type="match status" value="1"/>
</dbReference>
<dbReference type="InterPro" id="IPR013425">
    <property type="entry name" value="Autotrns_rpt"/>
</dbReference>
<dbReference type="RefSeq" id="WP_112220177.1">
    <property type="nucleotide sequence ID" value="NZ_MVJN01000008.1"/>
</dbReference>
<dbReference type="SMART" id="SM00869">
    <property type="entry name" value="Autotransporter"/>
    <property type="match status" value="1"/>
</dbReference>
<reference evidence="4 5" key="1">
    <citation type="submission" date="2017-02" db="EMBL/GenBank/DDBJ databases">
        <title>Legionella quilivanii strain from human: case report and whole genome sequencing analysis.</title>
        <authorList>
            <person name="Lalancette C."/>
            <person name="Leduc J.-M."/>
            <person name="Levesque S."/>
            <person name="Fournier E."/>
            <person name="Saoud J."/>
            <person name="Faucher S.P."/>
            <person name="Bernard K."/>
            <person name="Martineau C."/>
            <person name="Longtin J."/>
        </authorList>
    </citation>
    <scope>NUCLEOTIDE SEQUENCE [LARGE SCALE GENOMIC DNA]</scope>
    <source>
        <strain evidence="4 5">ID143958</strain>
    </source>
</reference>
<evidence type="ECO:0000313" key="4">
    <source>
        <dbReference type="EMBL" id="RAP35783.1"/>
    </source>
</evidence>
<dbReference type="PROSITE" id="PS51257">
    <property type="entry name" value="PROKAR_LIPOPROTEIN"/>
    <property type="match status" value="1"/>
</dbReference>
<feature type="chain" id="PRO_5016885046" description="Autotransporter domain-containing protein" evidence="2">
    <location>
        <begin position="26"/>
        <end position="928"/>
    </location>
</feature>
<dbReference type="Proteomes" id="UP000249458">
    <property type="component" value="Unassembled WGS sequence"/>
</dbReference>
<dbReference type="InterPro" id="IPR005546">
    <property type="entry name" value="Autotransporte_beta"/>
</dbReference>
<evidence type="ECO:0000259" key="3">
    <source>
        <dbReference type="PROSITE" id="PS51208"/>
    </source>
</evidence>
<dbReference type="NCBIfam" id="TIGR02601">
    <property type="entry name" value="autotrns_rpt"/>
    <property type="match status" value="1"/>
</dbReference>
<comment type="caution">
    <text evidence="4">The sequence shown here is derived from an EMBL/GenBank/DDBJ whole genome shotgun (WGS) entry which is preliminary data.</text>
</comment>
<dbReference type="SUPFAM" id="SSF103515">
    <property type="entry name" value="Autotransporter"/>
    <property type="match status" value="1"/>
</dbReference>
<dbReference type="AlphaFoldDB" id="A0A364LI39"/>
<evidence type="ECO:0000256" key="2">
    <source>
        <dbReference type="SAM" id="SignalP"/>
    </source>
</evidence>
<protein>
    <recommendedName>
        <fullName evidence="3">Autotransporter domain-containing protein</fullName>
    </recommendedName>
</protein>
<keyword evidence="1 2" id="KW-0732">Signal</keyword>
<evidence type="ECO:0000256" key="1">
    <source>
        <dbReference type="ARBA" id="ARBA00022729"/>
    </source>
</evidence>
<accession>A0A364LI39</accession>
<dbReference type="InterPro" id="IPR036709">
    <property type="entry name" value="Autotransporte_beta_dom_sf"/>
</dbReference>
<proteinExistence type="predicted"/>
<gene>
    <name evidence="4" type="ORF">B1207_11935</name>
</gene>
<dbReference type="Gene3D" id="2.160.20.20">
    <property type="match status" value="1"/>
</dbReference>
<feature type="domain" description="Autotransporter" evidence="3">
    <location>
        <begin position="652"/>
        <end position="928"/>
    </location>
</feature>
<feature type="signal peptide" evidence="2">
    <location>
        <begin position="1"/>
        <end position="25"/>
    </location>
</feature>
<dbReference type="InterPro" id="IPR011050">
    <property type="entry name" value="Pectin_lyase_fold/virulence"/>
</dbReference>
<dbReference type="PROSITE" id="PS51208">
    <property type="entry name" value="AUTOTRANSPORTER"/>
    <property type="match status" value="1"/>
</dbReference>
<name>A0A364LI39_9GAMM</name>